<name>A0AA86UPX4_9EUKA</name>
<proteinExistence type="predicted"/>
<reference evidence="2 3" key="2">
    <citation type="submission" date="2024-07" db="EMBL/GenBank/DDBJ databases">
        <authorList>
            <person name="Akdeniz Z."/>
        </authorList>
    </citation>
    <scope>NUCLEOTIDE SEQUENCE [LARGE SCALE GENOMIC DNA]</scope>
</reference>
<sequence>MSQLVFKKYNIPQILSNPSSQRNSLDTYNGLFTNQQTISRAKSVERTSSFRQLVDLIRNQNLLLTENANKVFYYEKCVEVEETNLDIMRVNAQKLLNYLRKKASK</sequence>
<dbReference type="EMBL" id="CATOUU010000924">
    <property type="protein sequence ID" value="CAI9959876.1"/>
    <property type="molecule type" value="Genomic_DNA"/>
</dbReference>
<dbReference type="Proteomes" id="UP001642409">
    <property type="component" value="Unassembled WGS sequence"/>
</dbReference>
<evidence type="ECO:0000313" key="1">
    <source>
        <dbReference type="EMBL" id="CAI9959876.1"/>
    </source>
</evidence>
<accession>A0AA86UPX4</accession>
<evidence type="ECO:0000313" key="2">
    <source>
        <dbReference type="EMBL" id="CAL6040809.1"/>
    </source>
</evidence>
<gene>
    <name evidence="2" type="ORF">HINF_LOCUS38516</name>
    <name evidence="1" type="ORF">HINF_LOCUS47521</name>
</gene>
<organism evidence="1">
    <name type="scientific">Hexamita inflata</name>
    <dbReference type="NCBI Taxonomy" id="28002"/>
    <lineage>
        <taxon>Eukaryota</taxon>
        <taxon>Metamonada</taxon>
        <taxon>Diplomonadida</taxon>
        <taxon>Hexamitidae</taxon>
        <taxon>Hexamitinae</taxon>
        <taxon>Hexamita</taxon>
    </lineage>
</organism>
<comment type="caution">
    <text evidence="1">The sequence shown here is derived from an EMBL/GenBank/DDBJ whole genome shotgun (WGS) entry which is preliminary data.</text>
</comment>
<keyword evidence="3" id="KW-1185">Reference proteome</keyword>
<reference evidence="1" key="1">
    <citation type="submission" date="2023-06" db="EMBL/GenBank/DDBJ databases">
        <authorList>
            <person name="Kurt Z."/>
        </authorList>
    </citation>
    <scope>NUCLEOTIDE SEQUENCE</scope>
</reference>
<dbReference type="AlphaFoldDB" id="A0AA86UPX4"/>
<evidence type="ECO:0000313" key="3">
    <source>
        <dbReference type="Proteomes" id="UP001642409"/>
    </source>
</evidence>
<dbReference type="EMBL" id="CAXDID020000146">
    <property type="protein sequence ID" value="CAL6040809.1"/>
    <property type="molecule type" value="Genomic_DNA"/>
</dbReference>
<protein>
    <submittedName>
        <fullName evidence="2">Hypothetical_protein</fullName>
    </submittedName>
</protein>